<organism evidence="1 2">
    <name type="scientific">Araneus ventricosus</name>
    <name type="common">Orbweaver spider</name>
    <name type="synonym">Epeira ventricosa</name>
    <dbReference type="NCBI Taxonomy" id="182803"/>
    <lineage>
        <taxon>Eukaryota</taxon>
        <taxon>Metazoa</taxon>
        <taxon>Ecdysozoa</taxon>
        <taxon>Arthropoda</taxon>
        <taxon>Chelicerata</taxon>
        <taxon>Arachnida</taxon>
        <taxon>Araneae</taxon>
        <taxon>Araneomorphae</taxon>
        <taxon>Entelegynae</taxon>
        <taxon>Araneoidea</taxon>
        <taxon>Araneidae</taxon>
        <taxon>Araneus</taxon>
    </lineage>
</organism>
<proteinExistence type="predicted"/>
<keyword evidence="2" id="KW-1185">Reference proteome</keyword>
<protein>
    <submittedName>
        <fullName evidence="1">Uncharacterized protein</fullName>
    </submittedName>
</protein>
<feature type="non-terminal residue" evidence="1">
    <location>
        <position position="45"/>
    </location>
</feature>
<accession>A0A4Y2GKW0</accession>
<sequence length="45" mass="4929">MRQLDTGAGRKFEALLSSDEQNAAPCPCAYNYRLLNKMDGHGPST</sequence>
<dbReference type="Proteomes" id="UP000499080">
    <property type="component" value="Unassembled WGS sequence"/>
</dbReference>
<gene>
    <name evidence="1" type="ORF">AVEN_127461_1</name>
</gene>
<name>A0A4Y2GKW0_ARAVE</name>
<evidence type="ECO:0000313" key="1">
    <source>
        <dbReference type="EMBL" id="GBM53345.1"/>
    </source>
</evidence>
<dbReference type="EMBL" id="BGPR01099629">
    <property type="protein sequence ID" value="GBM53345.1"/>
    <property type="molecule type" value="Genomic_DNA"/>
</dbReference>
<comment type="caution">
    <text evidence="1">The sequence shown here is derived from an EMBL/GenBank/DDBJ whole genome shotgun (WGS) entry which is preliminary data.</text>
</comment>
<evidence type="ECO:0000313" key="2">
    <source>
        <dbReference type="Proteomes" id="UP000499080"/>
    </source>
</evidence>
<reference evidence="1 2" key="1">
    <citation type="journal article" date="2019" name="Sci. Rep.">
        <title>Orb-weaving spider Araneus ventricosus genome elucidates the spidroin gene catalogue.</title>
        <authorList>
            <person name="Kono N."/>
            <person name="Nakamura H."/>
            <person name="Ohtoshi R."/>
            <person name="Moran D.A.P."/>
            <person name="Shinohara A."/>
            <person name="Yoshida Y."/>
            <person name="Fujiwara M."/>
            <person name="Mori M."/>
            <person name="Tomita M."/>
            <person name="Arakawa K."/>
        </authorList>
    </citation>
    <scope>NUCLEOTIDE SEQUENCE [LARGE SCALE GENOMIC DNA]</scope>
</reference>
<dbReference type="AlphaFoldDB" id="A0A4Y2GKW0"/>